<dbReference type="PANTHER" id="PTHR30329">
    <property type="entry name" value="STATOR ELEMENT OF FLAGELLAR MOTOR COMPLEX"/>
    <property type="match status" value="1"/>
</dbReference>
<evidence type="ECO:0000313" key="11">
    <source>
        <dbReference type="EMBL" id="CCW35906.1"/>
    </source>
</evidence>
<dbReference type="STRING" id="454171.CP488_01991"/>
<dbReference type="EMBL" id="HF951689">
    <property type="protein sequence ID" value="CCW35906.1"/>
    <property type="molecule type" value="Genomic_DNA"/>
</dbReference>
<evidence type="ECO:0000256" key="3">
    <source>
        <dbReference type="ARBA" id="ARBA00022475"/>
    </source>
</evidence>
<dbReference type="Pfam" id="PF13677">
    <property type="entry name" value="MotB_plug"/>
    <property type="match status" value="1"/>
</dbReference>
<keyword evidence="6 7" id="KW-0472">Membrane</keyword>
<feature type="transmembrane region" description="Helical" evidence="9">
    <location>
        <begin position="21"/>
        <end position="42"/>
    </location>
</feature>
<dbReference type="AlphaFoldDB" id="S0EVT8"/>
<evidence type="ECO:0000256" key="2">
    <source>
        <dbReference type="ARBA" id="ARBA00008914"/>
    </source>
</evidence>
<dbReference type="SUPFAM" id="SSF103088">
    <property type="entry name" value="OmpA-like"/>
    <property type="match status" value="1"/>
</dbReference>
<dbReference type="RefSeq" id="WP_016483429.1">
    <property type="nucleotide sequence ID" value="NC_021487.1"/>
</dbReference>
<dbReference type="PROSITE" id="PS51123">
    <property type="entry name" value="OMPA_2"/>
    <property type="match status" value="1"/>
</dbReference>
<sequence>MNRTWLRGRGQPEHRENLERWLLTYADMITLLMAFFLMLYSMSVMSRGKFQQMAISVRQGFDGDKAAKGVGIGTDLAAERTYQQYMQSLQKLRQYVEQHHLEGAIHMSNDRRGIVISVLTDGLLFKSGQATLQPQSLPLLHQIAGLLRVLPNDVVVEGHTDDRPIHTLQFASNWELSAARAGAVVRDLISQEGLPIRRFSAAGYADTRPLYPNDTPQHRARNRRVEIVLLRTQQEAEAEMQRQQEIARITDDNSKVSTAPSNGLPIQPAAPSRAADTGAVPSENSNVETTNQDEGRIAEP</sequence>
<evidence type="ECO:0000256" key="5">
    <source>
        <dbReference type="ARBA" id="ARBA00022989"/>
    </source>
</evidence>
<dbReference type="HOGENOM" id="CLU_016890_0_1_0"/>
<evidence type="ECO:0000256" key="6">
    <source>
        <dbReference type="ARBA" id="ARBA00023136"/>
    </source>
</evidence>
<accession>S0EVT8</accession>
<dbReference type="InterPro" id="IPR036737">
    <property type="entry name" value="OmpA-like_sf"/>
</dbReference>
<keyword evidence="4 9" id="KW-0812">Transmembrane</keyword>
<proteinExistence type="inferred from homology"/>
<evidence type="ECO:0000256" key="4">
    <source>
        <dbReference type="ARBA" id="ARBA00022692"/>
    </source>
</evidence>
<comment type="subcellular location">
    <subcellularLocation>
        <location evidence="1">Cell membrane</location>
        <topology evidence="1">Single-pass membrane protein</topology>
    </subcellularLocation>
</comment>
<keyword evidence="11" id="KW-0966">Cell projection</keyword>
<keyword evidence="11" id="KW-0969">Cilium</keyword>
<dbReference type="FunCoup" id="S0EVT8">
    <property type="interactions" value="176"/>
</dbReference>
<evidence type="ECO:0000256" key="7">
    <source>
        <dbReference type="PROSITE-ProRule" id="PRU00473"/>
    </source>
</evidence>
<protein>
    <submittedName>
        <fullName evidence="11">Flagellar motor protein</fullName>
    </submittedName>
</protein>
<dbReference type="OrthoDB" id="9815217at2"/>
<gene>
    <name evidence="11" type="ORF">CCALI_02099</name>
</gene>
<reference evidence="12" key="1">
    <citation type="submission" date="2013-03" db="EMBL/GenBank/DDBJ databases">
        <title>Genome sequence of Chthonomonas calidirosea, the first sequenced genome from the Armatimonadetes phylum (formally candidate division OP10).</title>
        <authorList>
            <person name="Lee K.C.Y."/>
            <person name="Morgan X.C."/>
            <person name="Dunfield P.F."/>
            <person name="Tamas I."/>
            <person name="Houghton K.M."/>
            <person name="Vyssotski M."/>
            <person name="Ryan J.L.J."/>
            <person name="Lagutin K."/>
            <person name="McDonald I.R."/>
            <person name="Stott M.B."/>
        </authorList>
    </citation>
    <scope>NUCLEOTIDE SEQUENCE [LARGE SCALE GENOMIC DNA]</scope>
    <source>
        <strain evidence="12">DSM 23976 / ICMP 18418 / T49</strain>
    </source>
</reference>
<dbReference type="InterPro" id="IPR025713">
    <property type="entry name" value="MotB-like_N_dom"/>
</dbReference>
<dbReference type="PATRIC" id="fig|1303518.3.peg.2170"/>
<comment type="similarity">
    <text evidence="2">Belongs to the MotB family.</text>
</comment>
<dbReference type="PANTHER" id="PTHR30329:SF16">
    <property type="entry name" value="CHEMOTAXIS MOTB PROTEIN"/>
    <property type="match status" value="1"/>
</dbReference>
<feature type="region of interest" description="Disordered" evidence="8">
    <location>
        <begin position="239"/>
        <end position="300"/>
    </location>
</feature>
<keyword evidence="5 9" id="KW-1133">Transmembrane helix</keyword>
<feature type="compositionally biased region" description="Polar residues" evidence="8">
    <location>
        <begin position="282"/>
        <end position="292"/>
    </location>
</feature>
<dbReference type="GO" id="GO:0005886">
    <property type="term" value="C:plasma membrane"/>
    <property type="evidence" value="ECO:0007669"/>
    <property type="project" value="UniProtKB-SubCell"/>
</dbReference>
<keyword evidence="12" id="KW-1185">Reference proteome</keyword>
<dbReference type="InterPro" id="IPR050330">
    <property type="entry name" value="Bact_OuterMem_StrucFunc"/>
</dbReference>
<name>S0EVT8_CHTCT</name>
<dbReference type="Gene3D" id="3.30.1330.60">
    <property type="entry name" value="OmpA-like domain"/>
    <property type="match status" value="1"/>
</dbReference>
<dbReference type="InterPro" id="IPR006665">
    <property type="entry name" value="OmpA-like"/>
</dbReference>
<evidence type="ECO:0000256" key="8">
    <source>
        <dbReference type="SAM" id="MobiDB-lite"/>
    </source>
</evidence>
<dbReference type="InParanoid" id="S0EVT8"/>
<dbReference type="eggNOG" id="COG1360">
    <property type="taxonomic scope" value="Bacteria"/>
</dbReference>
<dbReference type="Proteomes" id="UP000014227">
    <property type="component" value="Chromosome I"/>
</dbReference>
<keyword evidence="11" id="KW-0282">Flagellum</keyword>
<organism evidence="11 12">
    <name type="scientific">Chthonomonas calidirosea (strain DSM 23976 / ICMP 18418 / T49)</name>
    <dbReference type="NCBI Taxonomy" id="1303518"/>
    <lineage>
        <taxon>Bacteria</taxon>
        <taxon>Bacillati</taxon>
        <taxon>Armatimonadota</taxon>
        <taxon>Chthonomonadia</taxon>
        <taxon>Chthonomonadales</taxon>
        <taxon>Chthonomonadaceae</taxon>
        <taxon>Chthonomonas</taxon>
    </lineage>
</organism>
<evidence type="ECO:0000256" key="9">
    <source>
        <dbReference type="SAM" id="Phobius"/>
    </source>
</evidence>
<dbReference type="KEGG" id="ccz:CCALI_02099"/>
<evidence type="ECO:0000256" key="1">
    <source>
        <dbReference type="ARBA" id="ARBA00004162"/>
    </source>
</evidence>
<evidence type="ECO:0000259" key="10">
    <source>
        <dbReference type="PROSITE" id="PS51123"/>
    </source>
</evidence>
<evidence type="ECO:0000313" key="12">
    <source>
        <dbReference type="Proteomes" id="UP000014227"/>
    </source>
</evidence>
<dbReference type="CDD" id="cd07185">
    <property type="entry name" value="OmpA_C-like"/>
    <property type="match status" value="1"/>
</dbReference>
<keyword evidence="3" id="KW-1003">Cell membrane</keyword>
<feature type="domain" description="OmpA-like" evidence="10">
    <location>
        <begin position="112"/>
        <end position="233"/>
    </location>
</feature>
<dbReference type="Pfam" id="PF00691">
    <property type="entry name" value="OmpA"/>
    <property type="match status" value="1"/>
</dbReference>